<evidence type="ECO:0000313" key="1">
    <source>
        <dbReference type="EMBL" id="KJV08124.1"/>
    </source>
</evidence>
<proteinExistence type="predicted"/>
<evidence type="ECO:0000313" key="2">
    <source>
        <dbReference type="Proteomes" id="UP000033774"/>
    </source>
</evidence>
<name>A0A0F3IRA6_9PROT</name>
<feature type="non-terminal residue" evidence="1">
    <location>
        <position position="1"/>
    </location>
</feature>
<dbReference type="Proteomes" id="UP000033774">
    <property type="component" value="Unassembled WGS sequence"/>
</dbReference>
<dbReference type="AlphaFoldDB" id="A0A0F3IRA6"/>
<accession>A0A0F3IRA6</accession>
<organism evidence="1 2">
    <name type="scientific">Elstera litoralis</name>
    <dbReference type="NCBI Taxonomy" id="552518"/>
    <lineage>
        <taxon>Bacteria</taxon>
        <taxon>Pseudomonadati</taxon>
        <taxon>Pseudomonadota</taxon>
        <taxon>Alphaproteobacteria</taxon>
        <taxon>Rhodospirillales</taxon>
        <taxon>Rhodospirillaceae</taxon>
        <taxon>Elstera</taxon>
    </lineage>
</organism>
<keyword evidence="2" id="KW-1185">Reference proteome</keyword>
<dbReference type="EMBL" id="LAJY01000766">
    <property type="protein sequence ID" value="KJV08124.1"/>
    <property type="molecule type" value="Genomic_DNA"/>
</dbReference>
<reference evidence="1 2" key="1">
    <citation type="submission" date="2015-03" db="EMBL/GenBank/DDBJ databases">
        <title>Draft genome sequence of Elstera litoralis.</title>
        <authorList>
            <person name="Rahalkar M.C."/>
            <person name="Dhakephalkar P.K."/>
            <person name="Pore S.D."/>
            <person name="Arora P."/>
            <person name="Kapse N.G."/>
            <person name="Pandit P.S."/>
        </authorList>
    </citation>
    <scope>NUCLEOTIDE SEQUENCE [LARGE SCALE GENOMIC DNA]</scope>
    <source>
        <strain evidence="1 2">Dia-1</strain>
    </source>
</reference>
<sequence>ELDEALLSYRDAEDTWISDKHSVALEDFMLPDGKVTTDLREILFHQDSIAYLHSLVERLAPPPGKFGGKTPDVLRLYAGFSAVHITISCASWLASDLLENPQNRKKNRAVALFDSFAA</sequence>
<gene>
    <name evidence="1" type="ORF">VZ95_19645</name>
</gene>
<protein>
    <submittedName>
        <fullName evidence="1">Uncharacterized protein</fullName>
    </submittedName>
</protein>
<dbReference type="RefSeq" id="WP_045777374.1">
    <property type="nucleotide sequence ID" value="NZ_LAJY01000766.1"/>
</dbReference>
<comment type="caution">
    <text evidence="1">The sequence shown here is derived from an EMBL/GenBank/DDBJ whole genome shotgun (WGS) entry which is preliminary data.</text>
</comment>